<dbReference type="InterPro" id="IPR050638">
    <property type="entry name" value="AA-Vitamin_Transporters"/>
</dbReference>
<evidence type="ECO:0000256" key="6">
    <source>
        <dbReference type="SAM" id="Phobius"/>
    </source>
</evidence>
<evidence type="ECO:0000256" key="5">
    <source>
        <dbReference type="ARBA" id="ARBA00023136"/>
    </source>
</evidence>
<proteinExistence type="predicted"/>
<feature type="transmembrane region" description="Helical" evidence="6">
    <location>
        <begin position="237"/>
        <end position="256"/>
    </location>
</feature>
<comment type="subcellular location">
    <subcellularLocation>
        <location evidence="1">Cell membrane</location>
        <topology evidence="1">Multi-pass membrane protein</topology>
    </subcellularLocation>
</comment>
<sequence>MLLLLTGLGWGSNWPALQLLLREMPPLAARSYAGLASSFVFGLGALAFGVRLSVPRALWGRLALFSALNVTAWMGLATVGLLWLSAAEAATLAYTMPVWAALLAWPILGERPSLTKLLALALGIGGVVILFAGRGLDVGLAKLPGMLLLLGSAMFFALGAVLAKRYPLPMHPVAAMVWQVGLGCLPLFLLSPFLETVRLGELSPLGWFLMGWMAVVALGIAYLAWFGALARLPASTATIGTLLVPIVAVLATGLLLDEPLGLREWSALGFTLAGVLLATRRRA</sequence>
<dbReference type="EMBL" id="CP137852">
    <property type="protein sequence ID" value="WPB87135.1"/>
    <property type="molecule type" value="Genomic_DNA"/>
</dbReference>
<organism evidence="8 9">
    <name type="scientific">Sediminicoccus rosea</name>
    <dbReference type="NCBI Taxonomy" id="1225128"/>
    <lineage>
        <taxon>Bacteria</taxon>
        <taxon>Pseudomonadati</taxon>
        <taxon>Pseudomonadota</taxon>
        <taxon>Alphaproteobacteria</taxon>
        <taxon>Acetobacterales</taxon>
        <taxon>Roseomonadaceae</taxon>
        <taxon>Sediminicoccus</taxon>
    </lineage>
</organism>
<feature type="transmembrane region" description="Helical" evidence="6">
    <location>
        <begin position="262"/>
        <end position="279"/>
    </location>
</feature>
<dbReference type="PANTHER" id="PTHR32322">
    <property type="entry name" value="INNER MEMBRANE TRANSPORTER"/>
    <property type="match status" value="1"/>
</dbReference>
<keyword evidence="9" id="KW-1185">Reference proteome</keyword>
<name>A0ABZ0PN17_9PROT</name>
<evidence type="ECO:0000256" key="4">
    <source>
        <dbReference type="ARBA" id="ARBA00022989"/>
    </source>
</evidence>
<evidence type="ECO:0000256" key="1">
    <source>
        <dbReference type="ARBA" id="ARBA00004651"/>
    </source>
</evidence>
<feature type="domain" description="EamA" evidence="7">
    <location>
        <begin position="2"/>
        <end position="131"/>
    </location>
</feature>
<keyword evidence="3 6" id="KW-0812">Transmembrane</keyword>
<keyword evidence="5 6" id="KW-0472">Membrane</keyword>
<protein>
    <submittedName>
        <fullName evidence="8">EamA family transporter</fullName>
    </submittedName>
</protein>
<feature type="transmembrane region" description="Helical" evidence="6">
    <location>
        <begin position="206"/>
        <end position="225"/>
    </location>
</feature>
<dbReference type="SUPFAM" id="SSF103481">
    <property type="entry name" value="Multidrug resistance efflux transporter EmrE"/>
    <property type="match status" value="2"/>
</dbReference>
<feature type="domain" description="EamA" evidence="7">
    <location>
        <begin position="144"/>
        <end position="279"/>
    </location>
</feature>
<keyword evidence="4 6" id="KW-1133">Transmembrane helix</keyword>
<evidence type="ECO:0000313" key="9">
    <source>
        <dbReference type="Proteomes" id="UP001305521"/>
    </source>
</evidence>
<evidence type="ECO:0000313" key="8">
    <source>
        <dbReference type="EMBL" id="WPB87135.1"/>
    </source>
</evidence>
<feature type="transmembrane region" description="Helical" evidence="6">
    <location>
        <begin position="62"/>
        <end position="83"/>
    </location>
</feature>
<dbReference type="PANTHER" id="PTHR32322:SF18">
    <property type="entry name" value="S-ADENOSYLMETHIONINE_S-ADENOSYLHOMOCYSTEINE TRANSPORTER"/>
    <property type="match status" value="1"/>
</dbReference>
<feature type="transmembrane region" description="Helical" evidence="6">
    <location>
        <begin position="31"/>
        <end position="50"/>
    </location>
</feature>
<feature type="transmembrane region" description="Helical" evidence="6">
    <location>
        <begin position="115"/>
        <end position="133"/>
    </location>
</feature>
<dbReference type="InterPro" id="IPR037185">
    <property type="entry name" value="EmrE-like"/>
</dbReference>
<dbReference type="Pfam" id="PF00892">
    <property type="entry name" value="EamA"/>
    <property type="match status" value="2"/>
</dbReference>
<dbReference type="Proteomes" id="UP001305521">
    <property type="component" value="Chromosome"/>
</dbReference>
<evidence type="ECO:0000256" key="3">
    <source>
        <dbReference type="ARBA" id="ARBA00022692"/>
    </source>
</evidence>
<gene>
    <name evidence="8" type="ORF">R9Z33_09705</name>
</gene>
<feature type="transmembrane region" description="Helical" evidence="6">
    <location>
        <begin position="89"/>
        <end position="108"/>
    </location>
</feature>
<feature type="transmembrane region" description="Helical" evidence="6">
    <location>
        <begin position="175"/>
        <end position="194"/>
    </location>
</feature>
<dbReference type="InterPro" id="IPR000620">
    <property type="entry name" value="EamA_dom"/>
</dbReference>
<evidence type="ECO:0000259" key="7">
    <source>
        <dbReference type="Pfam" id="PF00892"/>
    </source>
</evidence>
<keyword evidence="2" id="KW-1003">Cell membrane</keyword>
<evidence type="ECO:0000256" key="2">
    <source>
        <dbReference type="ARBA" id="ARBA00022475"/>
    </source>
</evidence>
<dbReference type="RefSeq" id="WP_318651092.1">
    <property type="nucleotide sequence ID" value="NZ_CP137852.1"/>
</dbReference>
<feature type="transmembrane region" description="Helical" evidence="6">
    <location>
        <begin position="145"/>
        <end position="163"/>
    </location>
</feature>
<reference evidence="8 9" key="1">
    <citation type="submission" date="2023-11" db="EMBL/GenBank/DDBJ databases">
        <title>Arctic aerobic anoxygenic photoheterotroph Sediminicoccus rosea KRV36 adapts its photosynthesis to long days of polar summer.</title>
        <authorList>
            <person name="Tomasch J."/>
            <person name="Kopejtka K."/>
            <person name="Bily T."/>
            <person name="Gardiner A.T."/>
            <person name="Gardian Z."/>
            <person name="Shivaramu S."/>
            <person name="Koblizek M."/>
            <person name="Engelhardt F."/>
            <person name="Kaftan D."/>
        </authorList>
    </citation>
    <scope>NUCLEOTIDE SEQUENCE [LARGE SCALE GENOMIC DNA]</scope>
    <source>
        <strain evidence="8 9">R-30</strain>
    </source>
</reference>
<accession>A0ABZ0PN17</accession>